<dbReference type="Pfam" id="PF08239">
    <property type="entry name" value="SH3_3"/>
    <property type="match status" value="1"/>
</dbReference>
<feature type="region of interest" description="Disordered" evidence="1">
    <location>
        <begin position="145"/>
        <end position="277"/>
    </location>
</feature>
<dbReference type="Gene3D" id="2.30.30.40">
    <property type="entry name" value="SH3 Domains"/>
    <property type="match status" value="1"/>
</dbReference>
<gene>
    <name evidence="4" type="ORF">XhyaCFBP1156_13795</name>
</gene>
<feature type="chain" id="PRO_5015633866" evidence="2">
    <location>
        <begin position="22"/>
        <end position="277"/>
    </location>
</feature>
<evidence type="ECO:0000259" key="3">
    <source>
        <dbReference type="PROSITE" id="PS51781"/>
    </source>
</evidence>
<organism evidence="4 5">
    <name type="scientific">Xanthomonas hyacinthi</name>
    <dbReference type="NCBI Taxonomy" id="56455"/>
    <lineage>
        <taxon>Bacteria</taxon>
        <taxon>Pseudomonadati</taxon>
        <taxon>Pseudomonadota</taxon>
        <taxon>Gammaproteobacteria</taxon>
        <taxon>Lysobacterales</taxon>
        <taxon>Lysobacteraceae</taxon>
        <taxon>Xanthomonas</taxon>
    </lineage>
</organism>
<evidence type="ECO:0000313" key="5">
    <source>
        <dbReference type="Proteomes" id="UP000238261"/>
    </source>
</evidence>
<sequence length="277" mass="30567">MAPLLLAAAAPVMAQSSSGFARSGANLRAGPASEYPRVSTVVGGDSLTVYGCVNDFSWCDVRWRAARGWLPAGVVEFDTRDGAVAPVIGFAVDPYWDADYRGRPWARDRARWRQQAQASPSVPAPVPEALKRQLIPPRIAETRAYQPAQPAVEAPVQSQWVPPGERMYQAPPPDALNPKRNKELAEQQRRDEEDRRWRESVHQSTESSQSSSSASPWWPPKPETVAQASQHTPPPPPPPKPASPPPAPPPSAPPPPKKERTKEEGEKKRRDDRQLQR</sequence>
<proteinExistence type="predicted"/>
<feature type="compositionally biased region" description="Basic and acidic residues" evidence="1">
    <location>
        <begin position="180"/>
        <end position="201"/>
    </location>
</feature>
<dbReference type="OrthoDB" id="102964at2"/>
<keyword evidence="2" id="KW-0732">Signal</keyword>
<evidence type="ECO:0000256" key="2">
    <source>
        <dbReference type="SAM" id="SignalP"/>
    </source>
</evidence>
<dbReference type="EMBL" id="MDEG01000012">
    <property type="protein sequence ID" value="PPU96862.1"/>
    <property type="molecule type" value="Genomic_DNA"/>
</dbReference>
<feature type="region of interest" description="Disordered" evidence="1">
    <location>
        <begin position="111"/>
        <end position="130"/>
    </location>
</feature>
<reference evidence="5" key="1">
    <citation type="submission" date="2016-08" db="EMBL/GenBank/DDBJ databases">
        <authorList>
            <person name="Merda D."/>
            <person name="Briand M."/>
            <person name="Taghouti G."/>
            <person name="Carrere S."/>
            <person name="Gouzy J."/>
            <person name="Portier P."/>
            <person name="Jacques M.-A."/>
            <person name="Fischer-Le Saux M."/>
        </authorList>
    </citation>
    <scope>NUCLEOTIDE SEQUENCE [LARGE SCALE GENOMIC DNA]</scope>
    <source>
        <strain evidence="5">CFBP1156</strain>
    </source>
</reference>
<protein>
    <submittedName>
        <fullName evidence="4">SH3 domain-containing protein</fullName>
    </submittedName>
</protein>
<feature type="compositionally biased region" description="Basic and acidic residues" evidence="1">
    <location>
        <begin position="256"/>
        <end position="277"/>
    </location>
</feature>
<dbReference type="PROSITE" id="PS51781">
    <property type="entry name" value="SH3B"/>
    <property type="match status" value="1"/>
</dbReference>
<dbReference type="AlphaFoldDB" id="A0A2S7EUP0"/>
<comment type="caution">
    <text evidence="4">The sequence shown here is derived from an EMBL/GenBank/DDBJ whole genome shotgun (WGS) entry which is preliminary data.</text>
</comment>
<keyword evidence="5" id="KW-1185">Reference proteome</keyword>
<name>A0A2S7EUP0_9XANT</name>
<feature type="compositionally biased region" description="Pro residues" evidence="1">
    <location>
        <begin position="232"/>
        <end position="255"/>
    </location>
</feature>
<feature type="signal peptide" evidence="2">
    <location>
        <begin position="1"/>
        <end position="21"/>
    </location>
</feature>
<accession>A0A2S7EUP0</accession>
<evidence type="ECO:0000256" key="1">
    <source>
        <dbReference type="SAM" id="MobiDB-lite"/>
    </source>
</evidence>
<dbReference type="InterPro" id="IPR003646">
    <property type="entry name" value="SH3-like_bac-type"/>
</dbReference>
<feature type="domain" description="SH3b" evidence="3">
    <location>
        <begin position="12"/>
        <end position="79"/>
    </location>
</feature>
<dbReference type="Proteomes" id="UP000238261">
    <property type="component" value="Unassembled WGS sequence"/>
</dbReference>
<feature type="compositionally biased region" description="Low complexity" evidence="1">
    <location>
        <begin position="202"/>
        <end position="215"/>
    </location>
</feature>
<evidence type="ECO:0000313" key="4">
    <source>
        <dbReference type="EMBL" id="PPU96862.1"/>
    </source>
</evidence>